<dbReference type="InterPro" id="IPR040086">
    <property type="entry name" value="MJ0683-like"/>
</dbReference>
<proteinExistence type="predicted"/>
<name>A0ABS6UJ70_9PSEU</name>
<dbReference type="EMBL" id="JADQDF010000001">
    <property type="protein sequence ID" value="MBW0132279.1"/>
    <property type="molecule type" value="Genomic_DNA"/>
</dbReference>
<gene>
    <name evidence="6" type="ORF">I4I82_32040</name>
</gene>
<evidence type="ECO:0000259" key="5">
    <source>
        <dbReference type="SMART" id="SM00306"/>
    </source>
</evidence>
<evidence type="ECO:0000256" key="3">
    <source>
        <dbReference type="ARBA" id="ARBA00023014"/>
    </source>
</evidence>
<keyword evidence="2" id="KW-0408">Iron</keyword>
<dbReference type="CDD" id="cd00081">
    <property type="entry name" value="Hint"/>
    <property type="match status" value="1"/>
</dbReference>
<dbReference type="SMART" id="SM00306">
    <property type="entry name" value="HintN"/>
    <property type="match status" value="1"/>
</dbReference>
<comment type="caution">
    <text evidence="6">The sequence shown here is derived from an EMBL/GenBank/DDBJ whole genome shotgun (WGS) entry which is preliminary data.</text>
</comment>
<dbReference type="PROSITE" id="PS50817">
    <property type="entry name" value="INTEIN_N_TER"/>
    <property type="match status" value="1"/>
</dbReference>
<keyword evidence="7" id="KW-1185">Reference proteome</keyword>
<feature type="domain" description="Hint" evidence="4">
    <location>
        <begin position="365"/>
        <end position="410"/>
    </location>
</feature>
<evidence type="ECO:0000256" key="1">
    <source>
        <dbReference type="ARBA" id="ARBA00022723"/>
    </source>
</evidence>
<feature type="domain" description="Hint" evidence="5">
    <location>
        <begin position="74"/>
        <end position="167"/>
    </location>
</feature>
<reference evidence="6 7" key="1">
    <citation type="submission" date="2020-11" db="EMBL/GenBank/DDBJ databases">
        <title>Pseudonocardia abyssalis sp. nov. and Pseudonocardia oceani sp. nov., description and phylogenomic analysis of two novel actinomycetes isolated from the deep Southern Ocean.</title>
        <authorList>
            <person name="Parra J."/>
        </authorList>
    </citation>
    <scope>NUCLEOTIDE SEQUENCE [LARGE SCALE GENOMIC DNA]</scope>
    <source>
        <strain evidence="7">KRD185</strain>
    </source>
</reference>
<sequence>MRWSGQQVQDDGVGAEAALPGLRGLLRSVRTPEFAGAVFHEVEARSALNRVPGTSPVPFRWTVNPYRGCSHACVYCLAGPTRVLMADGSTRPIAELRVGDAVVGTERVGGGRRYVRTTVHAHWSTAKPAVRLRLSGGTEIVASGEHRFLTDSGWRHVTGGWCRSGRRPRLRPGSALLGPGAFAARQASPTPGYRRGYLSGLVRADGPTPAEPDRCFPSAHLELEALGRAHHHLAEVAREAPVLAAVGRVVDGRIAPPAPRAGIAPVAEVVRWPEHPGDDWCAGFLAGVVDARGAVSHGELRVRQSDEEVVGRVAGALHRLGFGFAMEGTERGERVVRLTGGPTAFVRFLQVAGPAVGRRRDLSGAPVEVAAEVVAVEPTGRVEAMYDITTGTGDFVAEGVVSHNCFARGTHSYLDLDTGADFDSQIVVKVNVARVLDRELRRPRWECEPVAMGTNTDPYQRAEGRYRLMPGVIDALTRSGTPFSILTKGTVLTRDLPRLAAAARDVPVGLGVSIALLDRPLQPALEPGTPSPEARLELVRRIADAGLSCGVMVAPVLPLLTDSEEALDALLARISAAGATGASVMALHLRPGAREWFQAWLAREHPGLVERYARLYRRGSYVDAEYRRALSARVGPLLRRHGLASEVGVVRGADDLARAAVQVPEQLTLL</sequence>
<dbReference type="Proteomes" id="UP000694300">
    <property type="component" value="Unassembled WGS sequence"/>
</dbReference>
<keyword evidence="3" id="KW-0411">Iron-sulfur</keyword>
<protein>
    <submittedName>
        <fullName evidence="6">Intein-containing Rv2578c family radical SAM protein</fullName>
    </submittedName>
</protein>
<dbReference type="InterPro" id="IPR030934">
    <property type="entry name" value="Intein_C"/>
</dbReference>
<dbReference type="InterPro" id="IPR003587">
    <property type="entry name" value="Hint_dom_N"/>
</dbReference>
<dbReference type="PANTHER" id="PTHR43432">
    <property type="entry name" value="SLR0285 PROTEIN"/>
    <property type="match status" value="1"/>
</dbReference>
<dbReference type="InterPro" id="IPR006141">
    <property type="entry name" value="Intein_N"/>
</dbReference>
<dbReference type="NCBIfam" id="NF038135">
    <property type="entry name" value="rSAM_Rv2578c"/>
    <property type="match status" value="1"/>
</dbReference>
<accession>A0ABS6UJ70</accession>
<dbReference type="PROSITE" id="PS50818">
    <property type="entry name" value="INTEIN_C_TER"/>
    <property type="match status" value="1"/>
</dbReference>
<keyword evidence="1" id="KW-0479">Metal-binding</keyword>
<evidence type="ECO:0000313" key="6">
    <source>
        <dbReference type="EMBL" id="MBW0132279.1"/>
    </source>
</evidence>
<dbReference type="NCBIfam" id="NF038136">
    <property type="entry name" value="rSAM_Rv_intein"/>
    <property type="match status" value="1"/>
</dbReference>
<evidence type="ECO:0000256" key="2">
    <source>
        <dbReference type="ARBA" id="ARBA00023004"/>
    </source>
</evidence>
<dbReference type="SMART" id="SM00305">
    <property type="entry name" value="HintC"/>
    <property type="match status" value="1"/>
</dbReference>
<dbReference type="RefSeq" id="WP_218592266.1">
    <property type="nucleotide sequence ID" value="NZ_JADQDE010000122.1"/>
</dbReference>
<evidence type="ECO:0000259" key="4">
    <source>
        <dbReference type="SMART" id="SM00305"/>
    </source>
</evidence>
<organism evidence="6 7">
    <name type="scientific">Pseudonocardia oceani</name>
    <dbReference type="NCBI Taxonomy" id="2792013"/>
    <lineage>
        <taxon>Bacteria</taxon>
        <taxon>Bacillati</taxon>
        <taxon>Actinomycetota</taxon>
        <taxon>Actinomycetes</taxon>
        <taxon>Pseudonocardiales</taxon>
        <taxon>Pseudonocardiaceae</taxon>
        <taxon>Pseudonocardia</taxon>
    </lineage>
</organism>
<dbReference type="InterPro" id="IPR003586">
    <property type="entry name" value="Hint_dom_C"/>
</dbReference>
<evidence type="ECO:0000313" key="7">
    <source>
        <dbReference type="Proteomes" id="UP000694300"/>
    </source>
</evidence>
<dbReference type="PANTHER" id="PTHR43432:SF3">
    <property type="entry name" value="SLR0285 PROTEIN"/>
    <property type="match status" value="1"/>
</dbReference>